<evidence type="ECO:0000313" key="4">
    <source>
        <dbReference type="EMBL" id="KKW35838.1"/>
    </source>
</evidence>
<evidence type="ECO:0000256" key="1">
    <source>
        <dbReference type="SAM" id="Coils"/>
    </source>
</evidence>
<reference evidence="4 5" key="1">
    <citation type="journal article" date="2015" name="Nature">
        <title>rRNA introns, odd ribosomes, and small enigmatic genomes across a large radiation of phyla.</title>
        <authorList>
            <person name="Brown C.T."/>
            <person name="Hug L.A."/>
            <person name="Thomas B.C."/>
            <person name="Sharon I."/>
            <person name="Castelle C.J."/>
            <person name="Singh A."/>
            <person name="Wilkins M.J."/>
            <person name="Williams K.H."/>
            <person name="Banfield J.F."/>
        </authorList>
    </citation>
    <scope>NUCLEOTIDE SEQUENCE [LARGE SCALE GENOMIC DNA]</scope>
</reference>
<keyword evidence="3" id="KW-0472">Membrane</keyword>
<keyword evidence="3" id="KW-1133">Transmembrane helix</keyword>
<feature type="region of interest" description="Disordered" evidence="2">
    <location>
        <begin position="337"/>
        <end position="375"/>
    </location>
</feature>
<evidence type="ECO:0008006" key="6">
    <source>
        <dbReference type="Google" id="ProtNLM"/>
    </source>
</evidence>
<dbReference type="AlphaFoldDB" id="A0A0G1XXC6"/>
<name>A0A0G1XXC6_9BACT</name>
<proteinExistence type="predicted"/>
<sequence length="375" mass="41562">MASLRLTAEEKAKGRDLLQAHIISHPVRNPGPSCLLYQNPFIIFNRIRLMPALVIAAIVAMLGGGTSFAAEGALPGEALYPLKKEINERVVSALSSVSEKQKAKWEARLTERRLEEAGELANEGKLKADVATKIEANFKAHSDRVEARIKALEEKGNITDAAELASRFETSLTAHAQIFERLKSKTGLTEEEKEKIEDVETEVTTTLAETEEQVAQLEDEIADTDQDVGEEGEEKYAKKERAAAGKLKAAEHKVNEVKRFLEKAEARLGAEAVGEAKVALATAEGLLAEGKAKFEAKEFGEAFVLGNKTMRAAQGAKLLVEHGMKLKLDLREKFEDRREERKEKLDAQREGREVKMQERRVEKKVRPDPANVEAE</sequence>
<dbReference type="Proteomes" id="UP000034290">
    <property type="component" value="Unassembled WGS sequence"/>
</dbReference>
<keyword evidence="3" id="KW-0812">Transmembrane</keyword>
<evidence type="ECO:0000256" key="3">
    <source>
        <dbReference type="SAM" id="Phobius"/>
    </source>
</evidence>
<feature type="coiled-coil region" evidence="1">
    <location>
        <begin position="200"/>
        <end position="267"/>
    </location>
</feature>
<feature type="transmembrane region" description="Helical" evidence="3">
    <location>
        <begin position="49"/>
        <end position="70"/>
    </location>
</feature>
<comment type="caution">
    <text evidence="4">The sequence shown here is derived from an EMBL/GenBank/DDBJ whole genome shotgun (WGS) entry which is preliminary data.</text>
</comment>
<dbReference type="EMBL" id="LCRM01000036">
    <property type="protein sequence ID" value="KKW35838.1"/>
    <property type="molecule type" value="Genomic_DNA"/>
</dbReference>
<accession>A0A0G1XXC6</accession>
<feature type="compositionally biased region" description="Basic and acidic residues" evidence="2">
    <location>
        <begin position="337"/>
        <end position="367"/>
    </location>
</feature>
<protein>
    <recommendedName>
        <fullName evidence="6">DUF5667 domain-containing protein</fullName>
    </recommendedName>
</protein>
<evidence type="ECO:0000256" key="2">
    <source>
        <dbReference type="SAM" id="MobiDB-lite"/>
    </source>
</evidence>
<organism evidence="4 5">
    <name type="scientific">Candidatus Giovannonibacteria bacterium GW2011_GWA2_53_7</name>
    <dbReference type="NCBI Taxonomy" id="1618650"/>
    <lineage>
        <taxon>Bacteria</taxon>
        <taxon>Candidatus Giovannoniibacteriota</taxon>
    </lineage>
</organism>
<keyword evidence="1" id="KW-0175">Coiled coil</keyword>
<evidence type="ECO:0000313" key="5">
    <source>
        <dbReference type="Proteomes" id="UP000034290"/>
    </source>
</evidence>
<gene>
    <name evidence="4" type="ORF">UY81_C0036G0001</name>
</gene>